<evidence type="ECO:0000313" key="1">
    <source>
        <dbReference type="EMBL" id="CEO88837.1"/>
    </source>
</evidence>
<proteinExistence type="predicted"/>
<dbReference type="Proteomes" id="UP000046155">
    <property type="component" value="Unassembled WGS sequence"/>
</dbReference>
<sequence>MLFKPLFASQNASSVFLVASLPFHPELASFAPTAVVGKP</sequence>
<accession>A0A0B7MMB7</accession>
<dbReference type="AlphaFoldDB" id="A0A0B7MMB7"/>
<gene>
    <name evidence="1" type="ORF">SSCH_2780001</name>
</gene>
<organism evidence="1 2">
    <name type="scientific">Syntrophaceticus schinkii</name>
    <dbReference type="NCBI Taxonomy" id="499207"/>
    <lineage>
        <taxon>Bacteria</taxon>
        <taxon>Bacillati</taxon>
        <taxon>Bacillota</taxon>
        <taxon>Clostridia</taxon>
        <taxon>Thermoanaerobacterales</taxon>
        <taxon>Thermoanaerobacterales Family III. Incertae Sedis</taxon>
        <taxon>Syntrophaceticus</taxon>
    </lineage>
</organism>
<keyword evidence="2" id="KW-1185">Reference proteome</keyword>
<name>A0A0B7MMB7_9FIRM</name>
<dbReference type="EMBL" id="CDRZ01000199">
    <property type="protein sequence ID" value="CEO88837.1"/>
    <property type="molecule type" value="Genomic_DNA"/>
</dbReference>
<evidence type="ECO:0000313" key="2">
    <source>
        <dbReference type="Proteomes" id="UP000046155"/>
    </source>
</evidence>
<protein>
    <submittedName>
        <fullName evidence="1">Uncharacterized protein</fullName>
    </submittedName>
</protein>
<reference evidence="2" key="1">
    <citation type="submission" date="2015-01" db="EMBL/GenBank/DDBJ databases">
        <authorList>
            <person name="Manzoor Shahid"/>
            <person name="Zubair Saima"/>
        </authorList>
    </citation>
    <scope>NUCLEOTIDE SEQUENCE [LARGE SCALE GENOMIC DNA]</scope>
    <source>
        <strain evidence="2">Sp3</strain>
    </source>
</reference>